<keyword evidence="2" id="KW-0472">Membrane</keyword>
<dbReference type="EMBL" id="OBDY01000031">
    <property type="protein sequence ID" value="SNY67299.1"/>
    <property type="molecule type" value="Genomic_DNA"/>
</dbReference>
<dbReference type="AlphaFoldDB" id="A0A285K3X4"/>
<sequence>MAPDVFVLWGGLVLIVALVIAALLRRHRIRGSAAPLQADGTNSVRLRRRNRLRWRRRRTPRLGPFPPRGPYPGPFRPAEHYPPGPYSAVPAPSSTEQGTPENPAPSPPKHP</sequence>
<name>A0A285K3X4_9ACTN</name>
<evidence type="ECO:0000256" key="1">
    <source>
        <dbReference type="SAM" id="MobiDB-lite"/>
    </source>
</evidence>
<feature type="compositionally biased region" description="Pro residues" evidence="1">
    <location>
        <begin position="102"/>
        <end position="111"/>
    </location>
</feature>
<evidence type="ECO:0000256" key="2">
    <source>
        <dbReference type="SAM" id="Phobius"/>
    </source>
</evidence>
<protein>
    <submittedName>
        <fullName evidence="3">Uncharacterized protein</fullName>
    </submittedName>
</protein>
<keyword evidence="2" id="KW-1133">Transmembrane helix</keyword>
<gene>
    <name evidence="3" type="ORF">SAMN05421748_13178</name>
</gene>
<proteinExistence type="predicted"/>
<feature type="compositionally biased region" description="Basic residues" evidence="1">
    <location>
        <begin position="45"/>
        <end position="60"/>
    </location>
</feature>
<keyword evidence="2" id="KW-0812">Transmembrane</keyword>
<feature type="compositionally biased region" description="Pro residues" evidence="1">
    <location>
        <begin position="63"/>
        <end position="85"/>
    </location>
</feature>
<evidence type="ECO:0000313" key="4">
    <source>
        <dbReference type="Proteomes" id="UP000219612"/>
    </source>
</evidence>
<keyword evidence="4" id="KW-1185">Reference proteome</keyword>
<dbReference type="Proteomes" id="UP000219612">
    <property type="component" value="Unassembled WGS sequence"/>
</dbReference>
<feature type="transmembrane region" description="Helical" evidence="2">
    <location>
        <begin position="6"/>
        <end position="24"/>
    </location>
</feature>
<evidence type="ECO:0000313" key="3">
    <source>
        <dbReference type="EMBL" id="SNY67299.1"/>
    </source>
</evidence>
<accession>A0A285K3X4</accession>
<reference evidence="3 4" key="1">
    <citation type="submission" date="2017-09" db="EMBL/GenBank/DDBJ databases">
        <authorList>
            <person name="Ehlers B."/>
            <person name="Leendertz F.H."/>
        </authorList>
    </citation>
    <scope>NUCLEOTIDE SEQUENCE [LARGE SCALE GENOMIC DNA]</scope>
    <source>
        <strain evidence="3 4">CGMCC 4.6857</strain>
    </source>
</reference>
<organism evidence="3 4">
    <name type="scientific">Paractinoplanes atraurantiacus</name>
    <dbReference type="NCBI Taxonomy" id="1036182"/>
    <lineage>
        <taxon>Bacteria</taxon>
        <taxon>Bacillati</taxon>
        <taxon>Actinomycetota</taxon>
        <taxon>Actinomycetes</taxon>
        <taxon>Micromonosporales</taxon>
        <taxon>Micromonosporaceae</taxon>
        <taxon>Paractinoplanes</taxon>
    </lineage>
</organism>
<feature type="region of interest" description="Disordered" evidence="1">
    <location>
        <begin position="30"/>
        <end position="111"/>
    </location>
</feature>